<evidence type="ECO:0000256" key="15">
    <source>
        <dbReference type="SAM" id="Phobius"/>
    </source>
</evidence>
<keyword evidence="8" id="KW-0479">Metal-binding</keyword>
<keyword evidence="19" id="KW-0378">Hydrolase</keyword>
<evidence type="ECO:0000259" key="16">
    <source>
        <dbReference type="PROSITE" id="PS50164"/>
    </source>
</evidence>
<dbReference type="SMART" id="SM00496">
    <property type="entry name" value="IENR2"/>
    <property type="match status" value="2"/>
</dbReference>
<evidence type="ECO:0000259" key="17">
    <source>
        <dbReference type="PROSITE" id="PS51003"/>
    </source>
</evidence>
<evidence type="ECO:0000256" key="14">
    <source>
        <dbReference type="ARBA" id="ARBA00023136"/>
    </source>
</evidence>
<feature type="domain" description="Cytochrome b/b6 C-terminal region profile" evidence="17">
    <location>
        <begin position="352"/>
        <end position="462"/>
    </location>
</feature>
<dbReference type="GeneID" id="59266446"/>
<evidence type="ECO:0000256" key="5">
    <source>
        <dbReference type="ARBA" id="ARBA00022617"/>
    </source>
</evidence>
<dbReference type="EMBL" id="JABFCT010000023">
    <property type="protein sequence ID" value="KAF5868407.1"/>
    <property type="molecule type" value="Genomic_DNA"/>
</dbReference>
<keyword evidence="10" id="KW-0249">Electron transport</keyword>
<evidence type="ECO:0000256" key="12">
    <source>
        <dbReference type="ARBA" id="ARBA00023004"/>
    </source>
</evidence>
<evidence type="ECO:0000256" key="1">
    <source>
        <dbReference type="ARBA" id="ARBA00004448"/>
    </source>
</evidence>
<comment type="similarity">
    <text evidence="2">To endonucleases of group I introns of fungi and phage.</text>
</comment>
<dbReference type="PROSITE" id="PS50164">
    <property type="entry name" value="GIY_YIG"/>
    <property type="match status" value="1"/>
</dbReference>
<keyword evidence="19" id="KW-0255">Endonuclease</keyword>
<evidence type="ECO:0000256" key="10">
    <source>
        <dbReference type="ARBA" id="ARBA00022982"/>
    </source>
</evidence>
<evidence type="ECO:0000256" key="9">
    <source>
        <dbReference type="ARBA" id="ARBA00022792"/>
    </source>
</evidence>
<reference evidence="19 20" key="1">
    <citation type="journal article" date="2020" name="Phytopathology">
        <title>A high-quality genome resource of Botrytis fragariae, a new and rapidly spreading fungal pathogen causing strawberry gray mold in the U.S.A.</title>
        <authorList>
            <person name="Wu Y."/>
            <person name="Saski C.A."/>
            <person name="Schnabel G."/>
            <person name="Xiao S."/>
            <person name="Hu M."/>
        </authorList>
    </citation>
    <scope>NUCLEOTIDE SEQUENCE [LARGE SCALE GENOMIC DNA]</scope>
    <source>
        <strain evidence="19 20">BVB16</strain>
    </source>
</reference>
<proteinExistence type="predicted"/>
<keyword evidence="9" id="KW-0999">Mitochondrion inner membrane</keyword>
<dbReference type="InterPro" id="IPR036150">
    <property type="entry name" value="Cyt_b/b6_C_sf"/>
</dbReference>
<keyword evidence="4" id="KW-0813">Transport</keyword>
<dbReference type="PANTHER" id="PTHR19271:SF16">
    <property type="entry name" value="CYTOCHROME B"/>
    <property type="match status" value="1"/>
</dbReference>
<dbReference type="Gene3D" id="1.20.810.10">
    <property type="entry name" value="Cytochrome Bc1 Complex, Chain C"/>
    <property type="match status" value="2"/>
</dbReference>
<dbReference type="PANTHER" id="PTHR19271">
    <property type="entry name" value="CYTOCHROME B"/>
    <property type="match status" value="1"/>
</dbReference>
<dbReference type="RefSeq" id="XP_037187336.1">
    <property type="nucleotide sequence ID" value="XM_037342754.1"/>
</dbReference>
<dbReference type="GO" id="GO:0008121">
    <property type="term" value="F:quinol-cytochrome-c reductase activity"/>
    <property type="evidence" value="ECO:0007669"/>
    <property type="project" value="TreeGrafter"/>
</dbReference>
<comment type="caution">
    <text evidence="19">The sequence shown here is derived from an EMBL/GenBank/DDBJ whole genome shotgun (WGS) entry which is preliminary data.</text>
</comment>
<sequence length="471" mass="53624">MIVTAFLGYKHSPKWFNINNKGNTIKYNKVNSNKLFNKSRVKRGYCTSCDSNSTKVSESLSTVISELGLNPIYLYENLNLENTRKQVLKDTRDLSGIYMIVNKTTKDYYIGSASTNRFYARFCNHLIYFRGSKIVKLAVKKYDLKNFAFLILDLYPNVVTQGNNKELMDLEDKYLKLLVPNYNILTEAGSSFGYKHTEVDRNKMKDIYSDARRERIGNLNKGKKLSPETIERIREKALIRPAMSEETKSKCITNTRPVVLYNLNRTVYGKYSTILEAAKAINCRGFSVNNATLNRFFALHFVLPFVLAALALMHLIALHDSAGSGNPLGISGNYDRLAFAPYFLFKDLITIFLFIIILSIFVFFMPNVLGDSVIAMLSAILILLAMPFTDLSRSRGIQFRPLSKIAFYIFIANFLILMVLGAKHVESPYIEFGQISTVIYFAHFLIIVPFISLLENSLVELAVLTKEKPSR</sequence>
<gene>
    <name evidence="18" type="ORF">Bfra_012439</name>
    <name evidence="19" type="ORF">Bfra_012460</name>
</gene>
<dbReference type="SUPFAM" id="SSF81648">
    <property type="entry name" value="a domain/subunit of cytochrome bc1 complex (Ubiquinol-cytochrome c reductase)"/>
    <property type="match status" value="1"/>
</dbReference>
<dbReference type="AlphaFoldDB" id="A0A8H6AJ86"/>
<keyword evidence="7 15" id="KW-0812">Transmembrane</keyword>
<dbReference type="NCBIfam" id="TIGR01453">
    <property type="entry name" value="grpIintron_endo"/>
    <property type="match status" value="1"/>
</dbReference>
<dbReference type="SUPFAM" id="SSF81342">
    <property type="entry name" value="Transmembrane di-heme cytochromes"/>
    <property type="match status" value="1"/>
</dbReference>
<feature type="transmembrane region" description="Helical" evidence="15">
    <location>
        <begin position="372"/>
        <end position="389"/>
    </location>
</feature>
<evidence type="ECO:0000256" key="2">
    <source>
        <dbReference type="ARBA" id="ARBA00010045"/>
    </source>
</evidence>
<keyword evidence="6" id="KW-0679">Respiratory chain</keyword>
<dbReference type="CDD" id="cd10445">
    <property type="entry name" value="GIY-YIG_bI1_like"/>
    <property type="match status" value="1"/>
</dbReference>
<keyword evidence="12" id="KW-0408">Iron</keyword>
<dbReference type="Proteomes" id="UP000531561">
    <property type="component" value="Unassembled WGS sequence"/>
</dbReference>
<evidence type="ECO:0000256" key="3">
    <source>
        <dbReference type="ARBA" id="ARBA00013531"/>
    </source>
</evidence>
<dbReference type="GO" id="GO:0006122">
    <property type="term" value="P:mitochondrial electron transport, ubiquinol to cytochrome c"/>
    <property type="evidence" value="ECO:0007669"/>
    <property type="project" value="TreeGrafter"/>
</dbReference>
<evidence type="ECO:0000256" key="8">
    <source>
        <dbReference type="ARBA" id="ARBA00022723"/>
    </source>
</evidence>
<keyword evidence="5" id="KW-0349">Heme</keyword>
<dbReference type="GO" id="GO:0003677">
    <property type="term" value="F:DNA binding"/>
    <property type="evidence" value="ECO:0007669"/>
    <property type="project" value="InterPro"/>
</dbReference>
<dbReference type="Pfam" id="PF00032">
    <property type="entry name" value="Cytochrom_B_C"/>
    <property type="match status" value="1"/>
</dbReference>
<dbReference type="InterPro" id="IPR027387">
    <property type="entry name" value="Cytb/b6-like_sf"/>
</dbReference>
<keyword evidence="14 15" id="KW-0472">Membrane</keyword>
<dbReference type="GO" id="GO:0046872">
    <property type="term" value="F:metal ion binding"/>
    <property type="evidence" value="ECO:0007669"/>
    <property type="project" value="UniProtKB-KW"/>
</dbReference>
<dbReference type="SUPFAM" id="SSF64496">
    <property type="entry name" value="DNA-binding domain of intron-encoded endonucleases"/>
    <property type="match status" value="1"/>
</dbReference>
<dbReference type="InterPro" id="IPR003611">
    <property type="entry name" value="NUMOD3"/>
</dbReference>
<keyword evidence="19" id="KW-0540">Nuclease</keyword>
<dbReference type="InterPro" id="IPR035901">
    <property type="entry name" value="GIY-YIG_endonuc_sf"/>
</dbReference>
<dbReference type="PROSITE" id="PS51003">
    <property type="entry name" value="CYTB_CTER"/>
    <property type="match status" value="1"/>
</dbReference>
<dbReference type="Gene3D" id="3.40.1440.10">
    <property type="entry name" value="GIY-YIG endonuclease"/>
    <property type="match status" value="1"/>
</dbReference>
<evidence type="ECO:0000256" key="13">
    <source>
        <dbReference type="ARBA" id="ARBA00023128"/>
    </source>
</evidence>
<evidence type="ECO:0000313" key="18">
    <source>
        <dbReference type="EMBL" id="KAF5868387.1"/>
    </source>
</evidence>
<name>A0A8H6AJ86_9HELO</name>
<accession>A0A8H6AJ86</accession>
<dbReference type="InterPro" id="IPR005797">
    <property type="entry name" value="Cyt_b/b6_N"/>
</dbReference>
<dbReference type="SUPFAM" id="SSF82771">
    <property type="entry name" value="GIY-YIG endonuclease"/>
    <property type="match status" value="1"/>
</dbReference>
<dbReference type="InterPro" id="IPR000305">
    <property type="entry name" value="GIY-YIG_endonuc"/>
</dbReference>
<evidence type="ECO:0000313" key="20">
    <source>
        <dbReference type="Proteomes" id="UP000531561"/>
    </source>
</evidence>
<dbReference type="InterPro" id="IPR016174">
    <property type="entry name" value="Di-haem_cyt_TM"/>
</dbReference>
<dbReference type="Pfam" id="PF13631">
    <property type="entry name" value="Cytochrom_B_N_2"/>
    <property type="match status" value="1"/>
</dbReference>
<protein>
    <recommendedName>
        <fullName evidence="3">Cytochrome b</fullName>
    </recommendedName>
</protein>
<evidence type="ECO:0000256" key="4">
    <source>
        <dbReference type="ARBA" id="ARBA00022448"/>
    </source>
</evidence>
<dbReference type="SMART" id="SM00465">
    <property type="entry name" value="GIYc"/>
    <property type="match status" value="1"/>
</dbReference>
<feature type="transmembrane region" description="Helical" evidence="15">
    <location>
        <begin position="440"/>
        <end position="464"/>
    </location>
</feature>
<evidence type="ECO:0000313" key="19">
    <source>
        <dbReference type="EMBL" id="KAF5868407.1"/>
    </source>
</evidence>
<feature type="transmembrane region" description="Helical" evidence="15">
    <location>
        <begin position="401"/>
        <end position="420"/>
    </location>
</feature>
<organism evidence="19 20">
    <name type="scientific">Botrytis fragariae</name>
    <dbReference type="NCBI Taxonomy" id="1964551"/>
    <lineage>
        <taxon>Eukaryota</taxon>
        <taxon>Fungi</taxon>
        <taxon>Dikarya</taxon>
        <taxon>Ascomycota</taxon>
        <taxon>Pezizomycotina</taxon>
        <taxon>Leotiomycetes</taxon>
        <taxon>Helotiales</taxon>
        <taxon>Sclerotiniaceae</taxon>
        <taxon>Botrytis</taxon>
    </lineage>
</organism>
<dbReference type="GO" id="GO:0005743">
    <property type="term" value="C:mitochondrial inner membrane"/>
    <property type="evidence" value="ECO:0007669"/>
    <property type="project" value="UniProtKB-SubCell"/>
</dbReference>
<dbReference type="InterPro" id="IPR006350">
    <property type="entry name" value="Intron_endoG1"/>
</dbReference>
<dbReference type="GO" id="GO:0004519">
    <property type="term" value="F:endonuclease activity"/>
    <property type="evidence" value="ECO:0007669"/>
    <property type="project" value="UniProtKB-KW"/>
</dbReference>
<dbReference type="EMBL" id="JABFCT010000023">
    <property type="protein sequence ID" value="KAF5868387.1"/>
    <property type="molecule type" value="Genomic_DNA"/>
</dbReference>
<feature type="transmembrane region" description="Helical" evidence="15">
    <location>
        <begin position="296"/>
        <end position="318"/>
    </location>
</feature>
<dbReference type="InterPro" id="IPR005798">
    <property type="entry name" value="Cyt_b/b6_C"/>
</dbReference>
<evidence type="ECO:0000256" key="6">
    <source>
        <dbReference type="ARBA" id="ARBA00022660"/>
    </source>
</evidence>
<evidence type="ECO:0000256" key="11">
    <source>
        <dbReference type="ARBA" id="ARBA00022989"/>
    </source>
</evidence>
<keyword evidence="11 15" id="KW-1133">Transmembrane helix</keyword>
<keyword evidence="13" id="KW-0496">Mitochondrion</keyword>
<evidence type="ECO:0000256" key="7">
    <source>
        <dbReference type="ARBA" id="ARBA00022692"/>
    </source>
</evidence>
<keyword evidence="20" id="KW-1185">Reference proteome</keyword>
<dbReference type="GO" id="GO:0016491">
    <property type="term" value="F:oxidoreductase activity"/>
    <property type="evidence" value="ECO:0007669"/>
    <property type="project" value="UniProtKB-UniRule"/>
</dbReference>
<comment type="subcellular location">
    <subcellularLocation>
        <location evidence="1">Mitochondrion inner membrane</location>
        <topology evidence="1">Multi-pass membrane protein</topology>
    </subcellularLocation>
</comment>
<feature type="domain" description="GIY-YIG" evidence="16">
    <location>
        <begin position="93"/>
        <end position="184"/>
    </location>
</feature>
<feature type="transmembrane region" description="Helical" evidence="15">
    <location>
        <begin position="339"/>
        <end position="366"/>
    </location>
</feature>
<dbReference type="OrthoDB" id="2203429at2759"/>